<dbReference type="Gene3D" id="3.10.180.10">
    <property type="entry name" value="2,3-Dihydroxybiphenyl 1,2-Dioxygenase, domain 1"/>
    <property type="match status" value="1"/>
</dbReference>
<gene>
    <name evidence="2" type="ORF">LJ757_15590</name>
</gene>
<dbReference type="Proteomes" id="UP001139158">
    <property type="component" value="Unassembled WGS sequence"/>
</dbReference>
<organism evidence="2 3">
    <name type="scientific">Arthrobacter caoxuetaonis</name>
    <dbReference type="NCBI Taxonomy" id="2886935"/>
    <lineage>
        <taxon>Bacteria</taxon>
        <taxon>Bacillati</taxon>
        <taxon>Actinomycetota</taxon>
        <taxon>Actinomycetes</taxon>
        <taxon>Micrococcales</taxon>
        <taxon>Micrococcaceae</taxon>
        <taxon>Arthrobacter</taxon>
    </lineage>
</organism>
<dbReference type="Pfam" id="PF00903">
    <property type="entry name" value="Glyoxalase"/>
    <property type="match status" value="1"/>
</dbReference>
<proteinExistence type="predicted"/>
<dbReference type="PROSITE" id="PS51819">
    <property type="entry name" value="VOC"/>
    <property type="match status" value="1"/>
</dbReference>
<reference evidence="2" key="1">
    <citation type="submission" date="2021-10" db="EMBL/GenBank/DDBJ databases">
        <title>Novel species in genus Arthrobacter.</title>
        <authorList>
            <person name="Liu Y."/>
        </authorList>
    </citation>
    <scope>NUCLEOTIDE SEQUENCE</scope>
    <source>
        <strain evidence="2">Zg-Y453</strain>
    </source>
</reference>
<dbReference type="InterPro" id="IPR004360">
    <property type="entry name" value="Glyas_Fos-R_dOase_dom"/>
</dbReference>
<comment type="caution">
    <text evidence="2">The sequence shown here is derived from an EMBL/GenBank/DDBJ whole genome shotgun (WGS) entry which is preliminary data.</text>
</comment>
<dbReference type="RefSeq" id="WP_227897201.1">
    <property type="nucleotide sequence ID" value="NZ_CP099466.1"/>
</dbReference>
<dbReference type="SUPFAM" id="SSF54593">
    <property type="entry name" value="Glyoxalase/Bleomycin resistance protein/Dihydroxybiphenyl dioxygenase"/>
    <property type="match status" value="1"/>
</dbReference>
<accession>A0A9X1MFR7</accession>
<evidence type="ECO:0000313" key="3">
    <source>
        <dbReference type="Proteomes" id="UP001139158"/>
    </source>
</evidence>
<sequence length="126" mass="13824">MLKEQDIMAVLPARDVARARDFYGNVLGLDPPLVMDEENLIYRSGNGTSFLVYKTDNAGSAKNTQMGWESSDIEGDVAALRERGVVFEEYDFPGVETSDGIASTPVGKAAWFLDSEGNILNLFQRA</sequence>
<keyword evidence="3" id="KW-1185">Reference proteome</keyword>
<dbReference type="EMBL" id="JAJFZV010000017">
    <property type="protein sequence ID" value="MCC3299213.1"/>
    <property type="molecule type" value="Genomic_DNA"/>
</dbReference>
<dbReference type="InterPro" id="IPR037523">
    <property type="entry name" value="VOC_core"/>
</dbReference>
<name>A0A9X1MFR7_9MICC</name>
<dbReference type="AlphaFoldDB" id="A0A9X1MFR7"/>
<feature type="domain" description="VOC" evidence="1">
    <location>
        <begin position="4"/>
        <end position="125"/>
    </location>
</feature>
<evidence type="ECO:0000313" key="2">
    <source>
        <dbReference type="EMBL" id="MCC3299213.1"/>
    </source>
</evidence>
<evidence type="ECO:0000259" key="1">
    <source>
        <dbReference type="PROSITE" id="PS51819"/>
    </source>
</evidence>
<protein>
    <submittedName>
        <fullName evidence="2">VOC family protein</fullName>
    </submittedName>
</protein>
<dbReference type="InterPro" id="IPR029068">
    <property type="entry name" value="Glyas_Bleomycin-R_OHBP_Dase"/>
</dbReference>